<dbReference type="RefSeq" id="XP_038750107.1">
    <property type="nucleotide sequence ID" value="XM_038884407.1"/>
</dbReference>
<reference evidence="1" key="2">
    <citation type="submission" date="2020-11" db="EMBL/GenBank/DDBJ databases">
        <title>Whole genome sequencing of Colletotrichum sp.</title>
        <authorList>
            <person name="Li H."/>
        </authorList>
    </citation>
    <scope>NUCLEOTIDE SEQUENCE</scope>
    <source>
        <strain evidence="1">CkLH20</strain>
    </source>
</reference>
<reference evidence="1" key="1">
    <citation type="submission" date="2020-03" db="EMBL/GenBank/DDBJ databases">
        <authorList>
            <person name="He L."/>
        </authorList>
    </citation>
    <scope>NUCLEOTIDE SEQUENCE</scope>
    <source>
        <strain evidence="1">CkLH20</strain>
    </source>
</reference>
<proteinExistence type="predicted"/>
<dbReference type="OrthoDB" id="4850532at2759"/>
<comment type="caution">
    <text evidence="1">The sequence shown here is derived from an EMBL/GenBank/DDBJ whole genome shotgun (WGS) entry which is preliminary data.</text>
</comment>
<gene>
    <name evidence="1" type="ORF">CkaCkLH20_01688</name>
</gene>
<accession>A0A9P6IEY1</accession>
<dbReference type="AlphaFoldDB" id="A0A9P6IEY1"/>
<dbReference type="GeneID" id="62157481"/>
<protein>
    <submittedName>
        <fullName evidence="1">Uncharacterized protein</fullName>
    </submittedName>
</protein>
<dbReference type="Proteomes" id="UP000781932">
    <property type="component" value="Unassembled WGS sequence"/>
</dbReference>
<keyword evidence="2" id="KW-1185">Reference proteome</keyword>
<evidence type="ECO:0000313" key="2">
    <source>
        <dbReference type="Proteomes" id="UP000781932"/>
    </source>
</evidence>
<evidence type="ECO:0000313" key="1">
    <source>
        <dbReference type="EMBL" id="KAF9880646.1"/>
    </source>
</evidence>
<name>A0A9P6IEY1_9PEZI</name>
<sequence length="134" mass="15882">MALPVRHTCCSSWEHKKHHGGNGYFEWAYWVCEEDEVEEIQEEDANELALLESLLLEFESKIDEMGCALATFFKTYWMDRMGQVLQEIQNRTLLEEEVQGAERLGISLRVEEENMQEDWTQLEYWFRKLDAVVA</sequence>
<organism evidence="1 2">
    <name type="scientific">Colletotrichum karsti</name>
    <dbReference type="NCBI Taxonomy" id="1095194"/>
    <lineage>
        <taxon>Eukaryota</taxon>
        <taxon>Fungi</taxon>
        <taxon>Dikarya</taxon>
        <taxon>Ascomycota</taxon>
        <taxon>Pezizomycotina</taxon>
        <taxon>Sordariomycetes</taxon>
        <taxon>Hypocreomycetidae</taxon>
        <taxon>Glomerellales</taxon>
        <taxon>Glomerellaceae</taxon>
        <taxon>Colletotrichum</taxon>
        <taxon>Colletotrichum boninense species complex</taxon>
    </lineage>
</organism>
<dbReference type="EMBL" id="JAATWM020000004">
    <property type="protein sequence ID" value="KAF9880646.1"/>
    <property type="molecule type" value="Genomic_DNA"/>
</dbReference>